<evidence type="ECO:0000313" key="3">
    <source>
        <dbReference type="Proteomes" id="UP000027138"/>
    </source>
</evidence>
<accession>A0A067JRB0</accession>
<keyword evidence="1" id="KW-0472">Membrane</keyword>
<proteinExistence type="predicted"/>
<feature type="transmembrane region" description="Helical" evidence="1">
    <location>
        <begin position="7"/>
        <end position="28"/>
    </location>
</feature>
<gene>
    <name evidence="2" type="ORF">JCGZ_25900</name>
</gene>
<evidence type="ECO:0000256" key="1">
    <source>
        <dbReference type="SAM" id="Phobius"/>
    </source>
</evidence>
<keyword evidence="1" id="KW-1133">Transmembrane helix</keyword>
<sequence>MAQVSNFETIMFFCAVVVSVFLSVTGVTEQSTKLSPSPSPLPGIDAGAGFLVTSSVGCICSELLISITALLWH</sequence>
<dbReference type="PANTHER" id="PTHR33659:SF11">
    <property type="entry name" value="TRANSMEMBRANE PROTEIN"/>
    <property type="match status" value="1"/>
</dbReference>
<keyword evidence="1" id="KW-0812">Transmembrane</keyword>
<dbReference type="Proteomes" id="UP000027138">
    <property type="component" value="Unassembled WGS sequence"/>
</dbReference>
<organism evidence="2 3">
    <name type="scientific">Jatropha curcas</name>
    <name type="common">Barbados nut</name>
    <dbReference type="NCBI Taxonomy" id="180498"/>
    <lineage>
        <taxon>Eukaryota</taxon>
        <taxon>Viridiplantae</taxon>
        <taxon>Streptophyta</taxon>
        <taxon>Embryophyta</taxon>
        <taxon>Tracheophyta</taxon>
        <taxon>Spermatophyta</taxon>
        <taxon>Magnoliopsida</taxon>
        <taxon>eudicotyledons</taxon>
        <taxon>Gunneridae</taxon>
        <taxon>Pentapetalae</taxon>
        <taxon>rosids</taxon>
        <taxon>fabids</taxon>
        <taxon>Malpighiales</taxon>
        <taxon>Euphorbiaceae</taxon>
        <taxon>Crotonoideae</taxon>
        <taxon>Jatropheae</taxon>
        <taxon>Jatropha</taxon>
    </lineage>
</organism>
<protein>
    <submittedName>
        <fullName evidence="2">Uncharacterized protein</fullName>
    </submittedName>
</protein>
<dbReference type="AlphaFoldDB" id="A0A067JRB0"/>
<reference evidence="2 3" key="1">
    <citation type="journal article" date="2014" name="PLoS ONE">
        <title>Global Analysis of Gene Expression Profiles in Physic Nut (Jatropha curcas L.) Seedlings Exposed to Salt Stress.</title>
        <authorList>
            <person name="Zhang L."/>
            <person name="Zhang C."/>
            <person name="Wu P."/>
            <person name="Chen Y."/>
            <person name="Li M."/>
            <person name="Jiang H."/>
            <person name="Wu G."/>
        </authorList>
    </citation>
    <scope>NUCLEOTIDE SEQUENCE [LARGE SCALE GENOMIC DNA]</scope>
    <source>
        <strain evidence="3">cv. GZQX0401</strain>
        <tissue evidence="2">Young leaves</tissue>
    </source>
</reference>
<feature type="transmembrane region" description="Helical" evidence="1">
    <location>
        <begin position="48"/>
        <end position="72"/>
    </location>
</feature>
<evidence type="ECO:0000313" key="2">
    <source>
        <dbReference type="EMBL" id="KDP22069.1"/>
    </source>
</evidence>
<dbReference type="EMBL" id="KK915447">
    <property type="protein sequence ID" value="KDP22069.1"/>
    <property type="molecule type" value="Genomic_DNA"/>
</dbReference>
<dbReference type="PANTHER" id="PTHR33659">
    <property type="entry name" value="PROTEIN, PUTATIVE-RELATED-RELATED"/>
    <property type="match status" value="1"/>
</dbReference>
<name>A0A067JRB0_JATCU</name>
<keyword evidence="3" id="KW-1185">Reference proteome</keyword>